<dbReference type="InterPro" id="IPR017871">
    <property type="entry name" value="ABC_transporter-like_CS"/>
</dbReference>
<evidence type="ECO:0000256" key="8">
    <source>
        <dbReference type="ARBA" id="ARBA00023136"/>
    </source>
</evidence>
<dbReference type="OMA" id="YDHALHI"/>
<evidence type="ECO:0008006" key="16">
    <source>
        <dbReference type="Google" id="ProtNLM"/>
    </source>
</evidence>
<dbReference type="PANTHER" id="PTHR24223">
    <property type="entry name" value="ATP-BINDING CASSETTE SUB-FAMILY C"/>
    <property type="match status" value="1"/>
</dbReference>
<evidence type="ECO:0000256" key="3">
    <source>
        <dbReference type="ARBA" id="ARBA00022475"/>
    </source>
</evidence>
<comment type="subcellular location">
    <subcellularLocation>
        <location evidence="1">Cell membrane</location>
        <topology evidence="1">Multi-pass membrane protein</topology>
    </subcellularLocation>
</comment>
<dbReference type="CDD" id="cd18580">
    <property type="entry name" value="ABC_6TM_ABCC_D2"/>
    <property type="match status" value="1"/>
</dbReference>
<dbReference type="SUPFAM" id="SSF52540">
    <property type="entry name" value="P-loop containing nucleoside triphosphate hydrolases"/>
    <property type="match status" value="2"/>
</dbReference>
<dbReference type="InterPro" id="IPR011527">
    <property type="entry name" value="ABC1_TM_dom"/>
</dbReference>
<feature type="transmembrane region" description="Helical" evidence="11">
    <location>
        <begin position="885"/>
        <end position="903"/>
    </location>
</feature>
<feature type="transmembrane region" description="Helical" evidence="11">
    <location>
        <begin position="1105"/>
        <end position="1126"/>
    </location>
</feature>
<accession>A0A3E2GXC3</accession>
<dbReference type="InterPro" id="IPR003439">
    <property type="entry name" value="ABC_transporter-like_ATP-bd"/>
</dbReference>
<keyword evidence="9" id="KW-0325">Glycoprotein</keyword>
<dbReference type="EMBL" id="NCSJ02000305">
    <property type="protein sequence ID" value="RFU25769.1"/>
    <property type="molecule type" value="Genomic_DNA"/>
</dbReference>
<keyword evidence="4 11" id="KW-0812">Transmembrane</keyword>
<dbReference type="InterPro" id="IPR003593">
    <property type="entry name" value="AAA+_ATPase"/>
</dbReference>
<feature type="transmembrane region" description="Helical" evidence="11">
    <location>
        <begin position="923"/>
        <end position="948"/>
    </location>
</feature>
<dbReference type="GO" id="GO:0016887">
    <property type="term" value="F:ATP hydrolysis activity"/>
    <property type="evidence" value="ECO:0007669"/>
    <property type="project" value="InterPro"/>
</dbReference>
<keyword evidence="5" id="KW-0547">Nucleotide-binding</keyword>
<dbReference type="GO" id="GO:0140359">
    <property type="term" value="F:ABC-type transporter activity"/>
    <property type="evidence" value="ECO:0007669"/>
    <property type="project" value="InterPro"/>
</dbReference>
<feature type="transmembrane region" description="Helical" evidence="11">
    <location>
        <begin position="994"/>
        <end position="1015"/>
    </location>
</feature>
<feature type="domain" description="ABC transporter" evidence="12">
    <location>
        <begin position="606"/>
        <end position="832"/>
    </location>
</feature>
<evidence type="ECO:0000256" key="2">
    <source>
        <dbReference type="ARBA" id="ARBA00022448"/>
    </source>
</evidence>
<feature type="domain" description="ABC transporter" evidence="12">
    <location>
        <begin position="1200"/>
        <end position="1440"/>
    </location>
</feature>
<dbReference type="OrthoDB" id="3543885at2759"/>
<feature type="transmembrane region" description="Helical" evidence="11">
    <location>
        <begin position="398"/>
        <end position="426"/>
    </location>
</feature>
<dbReference type="InterPro" id="IPR027417">
    <property type="entry name" value="P-loop_NTPase"/>
</dbReference>
<evidence type="ECO:0000256" key="10">
    <source>
        <dbReference type="SAM" id="MobiDB-lite"/>
    </source>
</evidence>
<dbReference type="FunFam" id="1.20.1560.10:FF:000066">
    <property type="entry name" value="ABC multidrug transporter (Eurofung)"/>
    <property type="match status" value="1"/>
</dbReference>
<dbReference type="SMART" id="SM00382">
    <property type="entry name" value="AAA"/>
    <property type="match status" value="2"/>
</dbReference>
<dbReference type="InterPro" id="IPR044746">
    <property type="entry name" value="ABCC_6TM_D1"/>
</dbReference>
<comment type="caution">
    <text evidence="14">The sequence shown here is derived from an EMBL/GenBank/DDBJ whole genome shotgun (WGS) entry which is preliminary data.</text>
</comment>
<keyword evidence="3" id="KW-1003">Cell membrane</keyword>
<feature type="domain" description="ABC transmembrane type-1" evidence="13">
    <location>
        <begin position="885"/>
        <end position="1162"/>
    </location>
</feature>
<protein>
    <recommendedName>
        <fullName evidence="16">ABC transporter</fullName>
    </recommendedName>
</protein>
<dbReference type="STRING" id="5539.A0A3E2GXC3"/>
<sequence>MNTFGGLECQQAADDNFGPVVASCVRLFDFTLLFEQAVLSTIPSAVFLVLAPWRLRILYLSSLKTRRSWLSIAKPTNILALISSQLILLVFYCTQPAITRTAFSIPATVLALAAAVTNLPLSYLEQRRSVRPSTLLNSYLALSTILDLPQARTLYLLPGQRHLAATFSAVLAAKALLLALETWNKRQYLIGKYQTLATETTSGIFSRSLFLWMNDLFKRGYRKVISSDDLGPIDSNLGSARVHQQLQDVWTRQDRPVNAPLLRSLWKALRWSILSPVPPRLCYSGFLFAQPFLINRATTYLTRPSNALEDDVGYGLIGAAACTYVGIAVSYALFQHQLYRHITMVRGALVSLIYTQSLTMEDRIDDLSAAVTLMSTDVDRICQSLILLHDLWSRPLELIVGITLLALQIGWVCIMPITVVVISAILDSRVTMLIGNKVKIWSDAVQQRISLTANVLSSMKSVKMLGLVKPLYTLMHNERLHELSLQAKFRWSTIWLNTLGNVPPALAPAVTFVTYAIKAHLEGSKSLNTSQVFTSLALINLVSTPASELLAAFPFAASCLGCVERIQNHLIKPSRQDQRTFTQSRVDISEKKTESKQNVEMIVACLTQVEIPMHDGAHSLLQNLNLEFRQNSFTMLIGPSGSGKSTLLRAILSEVSYSGTISLGTSRIAYCPQMPWVFTGTIRQNICGLEPGPVDEDWYKSVLYSCALDSVLLALPHGDNTRVEGQSSSLSGGQKQRIILARVLYQRPQLLLLDDILSALDIKTEVHIMTQLFGANGVISRLGATVILVTHTHRWETLADSVITLDGGGNVTQDFNSRRPEMALFTDSTPVGDSFPEPGPSDTSETEQANSNSNPDELPHIESPSQHGGDFGDYVFYFKTVRWPVILMFVLSAGAQTVCYYISQAILNWWTADHGSDEAKWLPLYLTMAIGNAIMYGCTAWIMFLKLVPQSAANLHKILLDVVMNAPYSFFTSSDIGTILNRFSQDMTLVESQLPTGVLCTLIYFFWTVGSLALISLGSSWMALTIPAVFITLYCVQRVYLRTSRRLRAIELELRSPIYSHFMESLKGLSTIRTLRWEHQFTNSMISKLDDSQVPYYLLYCAQRWLQLVLDLMVAALAVVVMALAVRLRNSTQPGSLGLSLNNILGFNQTLTILLQFWTQLEVSLGAIARTKEFSLTTPSELKPIAQISVDRSWPNHGQIEICDISAHYAENKVALSNITLSIRPGEKIGLCGRSGSGKSSLLSAVLRLLEPSHGSITIDGVNLANIDHKAICERLISIPQDPFLMQQTVRFNLDPRATHDDIAMITALSKVSLWAILEKRGGLEAKCTSELLSQGQKQLFSLARALLRKESASSDRHASGGVVLLDEATSNIDMSTDALMQRVIRDEFSACTILVVAHRLDTILDSDRIAVLDDGRLVEFDSPQALLSRSSAFSALYNARETKDL</sequence>
<feature type="compositionally biased region" description="Polar residues" evidence="10">
    <location>
        <begin position="841"/>
        <end position="855"/>
    </location>
</feature>
<dbReference type="Pfam" id="PF24357">
    <property type="entry name" value="TMD0_ABC"/>
    <property type="match status" value="1"/>
</dbReference>
<gene>
    <name evidence="14" type="ORF">B7463_g10568</name>
</gene>
<dbReference type="Gene3D" id="3.40.50.300">
    <property type="entry name" value="P-loop containing nucleotide triphosphate hydrolases"/>
    <property type="match status" value="2"/>
</dbReference>
<evidence type="ECO:0000256" key="4">
    <source>
        <dbReference type="ARBA" id="ARBA00022692"/>
    </source>
</evidence>
<reference evidence="14 15" key="1">
    <citation type="submission" date="2018-05" db="EMBL/GenBank/DDBJ databases">
        <title>Draft genome sequence of Scytalidium lignicola DSM 105466, a ubiquitous saprotrophic fungus.</title>
        <authorList>
            <person name="Buettner E."/>
            <person name="Gebauer A.M."/>
            <person name="Hofrichter M."/>
            <person name="Liers C."/>
            <person name="Kellner H."/>
        </authorList>
    </citation>
    <scope>NUCLEOTIDE SEQUENCE [LARGE SCALE GENOMIC DNA]</scope>
    <source>
        <strain evidence="14 15">DSM 105466</strain>
    </source>
</reference>
<dbReference type="InterPro" id="IPR036640">
    <property type="entry name" value="ABC1_TM_sf"/>
</dbReference>
<feature type="domain" description="ABC transmembrane type-1" evidence="13">
    <location>
        <begin position="281"/>
        <end position="558"/>
    </location>
</feature>
<evidence type="ECO:0000256" key="9">
    <source>
        <dbReference type="ARBA" id="ARBA00023180"/>
    </source>
</evidence>
<dbReference type="SUPFAM" id="SSF90123">
    <property type="entry name" value="ABC transporter transmembrane region"/>
    <property type="match status" value="2"/>
</dbReference>
<evidence type="ECO:0000256" key="5">
    <source>
        <dbReference type="ARBA" id="ARBA00022741"/>
    </source>
</evidence>
<feature type="region of interest" description="Disordered" evidence="10">
    <location>
        <begin position="826"/>
        <end position="863"/>
    </location>
</feature>
<feature type="non-terminal residue" evidence="14">
    <location>
        <position position="1446"/>
    </location>
</feature>
<dbReference type="Pfam" id="PF00005">
    <property type="entry name" value="ABC_tran"/>
    <property type="match status" value="2"/>
</dbReference>
<dbReference type="GO" id="GO:0005524">
    <property type="term" value="F:ATP binding"/>
    <property type="evidence" value="ECO:0007669"/>
    <property type="project" value="UniProtKB-KW"/>
</dbReference>
<evidence type="ECO:0000313" key="14">
    <source>
        <dbReference type="EMBL" id="RFU25769.1"/>
    </source>
</evidence>
<evidence type="ECO:0000259" key="12">
    <source>
        <dbReference type="PROSITE" id="PS50893"/>
    </source>
</evidence>
<keyword evidence="15" id="KW-1185">Reference proteome</keyword>
<evidence type="ECO:0000256" key="11">
    <source>
        <dbReference type="SAM" id="Phobius"/>
    </source>
</evidence>
<keyword evidence="2" id="KW-0813">Transport</keyword>
<keyword evidence="6" id="KW-0067">ATP-binding</keyword>
<feature type="transmembrane region" description="Helical" evidence="11">
    <location>
        <begin position="37"/>
        <end position="57"/>
    </location>
</feature>
<dbReference type="CDD" id="cd03244">
    <property type="entry name" value="ABCC_MRP_domain2"/>
    <property type="match status" value="1"/>
</dbReference>
<dbReference type="FunFam" id="1.20.1560.10:FF:000055">
    <property type="entry name" value="ABC multidrug transporter (Eurofung)"/>
    <property type="match status" value="1"/>
</dbReference>
<dbReference type="Pfam" id="PF00664">
    <property type="entry name" value="ABC_membrane"/>
    <property type="match status" value="2"/>
</dbReference>
<organism evidence="14 15">
    <name type="scientific">Scytalidium lignicola</name>
    <name type="common">Hyphomycete</name>
    <dbReference type="NCBI Taxonomy" id="5539"/>
    <lineage>
        <taxon>Eukaryota</taxon>
        <taxon>Fungi</taxon>
        <taxon>Dikarya</taxon>
        <taxon>Ascomycota</taxon>
        <taxon>Pezizomycotina</taxon>
        <taxon>Leotiomycetes</taxon>
        <taxon>Leotiomycetes incertae sedis</taxon>
        <taxon>Scytalidium</taxon>
    </lineage>
</organism>
<dbReference type="Gene3D" id="1.20.1560.10">
    <property type="entry name" value="ABC transporter type 1, transmembrane domain"/>
    <property type="match status" value="2"/>
</dbReference>
<dbReference type="PROSITE" id="PS00211">
    <property type="entry name" value="ABC_TRANSPORTER_1"/>
    <property type="match status" value="2"/>
</dbReference>
<feature type="transmembrane region" description="Helical" evidence="11">
    <location>
        <begin position="104"/>
        <end position="124"/>
    </location>
</feature>
<name>A0A3E2GXC3_SCYLI</name>
<dbReference type="GO" id="GO:0005886">
    <property type="term" value="C:plasma membrane"/>
    <property type="evidence" value="ECO:0007669"/>
    <property type="project" value="UniProtKB-SubCell"/>
</dbReference>
<evidence type="ECO:0000259" key="13">
    <source>
        <dbReference type="PROSITE" id="PS50929"/>
    </source>
</evidence>
<dbReference type="Proteomes" id="UP000258309">
    <property type="component" value="Unassembled WGS sequence"/>
</dbReference>
<keyword evidence="7 11" id="KW-1133">Transmembrane helix</keyword>
<evidence type="ECO:0000256" key="6">
    <source>
        <dbReference type="ARBA" id="ARBA00022840"/>
    </source>
</evidence>
<dbReference type="InterPro" id="IPR056227">
    <property type="entry name" value="TMD0_ABC"/>
</dbReference>
<dbReference type="InterPro" id="IPR050173">
    <property type="entry name" value="ABC_transporter_C-like"/>
</dbReference>
<feature type="transmembrane region" description="Helical" evidence="11">
    <location>
        <begin position="78"/>
        <end position="98"/>
    </location>
</feature>
<dbReference type="PANTHER" id="PTHR24223:SF399">
    <property type="entry name" value="ABC TRANSPORTER ATNG"/>
    <property type="match status" value="1"/>
</dbReference>
<dbReference type="InterPro" id="IPR044726">
    <property type="entry name" value="ABCC_6TM_D2"/>
</dbReference>
<proteinExistence type="predicted"/>
<dbReference type="FunFam" id="3.40.50.300:FF:000838">
    <property type="entry name" value="ABC multidrug transporter (Eurofung)"/>
    <property type="match status" value="1"/>
</dbReference>
<dbReference type="PROSITE" id="PS50929">
    <property type="entry name" value="ABC_TM1F"/>
    <property type="match status" value="2"/>
</dbReference>
<evidence type="ECO:0000256" key="1">
    <source>
        <dbReference type="ARBA" id="ARBA00004651"/>
    </source>
</evidence>
<evidence type="ECO:0000313" key="15">
    <source>
        <dbReference type="Proteomes" id="UP000258309"/>
    </source>
</evidence>
<feature type="transmembrane region" description="Helical" evidence="11">
    <location>
        <begin position="1021"/>
        <end position="1041"/>
    </location>
</feature>
<feature type="non-terminal residue" evidence="14">
    <location>
        <position position="1"/>
    </location>
</feature>
<feature type="transmembrane region" description="Helical" evidence="11">
    <location>
        <begin position="312"/>
        <end position="334"/>
    </location>
</feature>
<keyword evidence="8 11" id="KW-0472">Membrane</keyword>
<dbReference type="CDD" id="cd18579">
    <property type="entry name" value="ABC_6TM_ABCC_D1"/>
    <property type="match status" value="1"/>
</dbReference>
<evidence type="ECO:0000256" key="7">
    <source>
        <dbReference type="ARBA" id="ARBA00022989"/>
    </source>
</evidence>
<dbReference type="PROSITE" id="PS50893">
    <property type="entry name" value="ABC_TRANSPORTER_2"/>
    <property type="match status" value="2"/>
</dbReference>